<comment type="caution">
    <text evidence="11">The sequence shown here is derived from an EMBL/GenBank/DDBJ whole genome shotgun (WGS) entry which is preliminary data.</text>
</comment>
<evidence type="ECO:0000256" key="1">
    <source>
        <dbReference type="ARBA" id="ARBA00000900"/>
    </source>
</evidence>
<evidence type="ECO:0000256" key="6">
    <source>
        <dbReference type="ARBA" id="ARBA00022786"/>
    </source>
</evidence>
<evidence type="ECO:0000256" key="9">
    <source>
        <dbReference type="SAM" id="MobiDB-lite"/>
    </source>
</evidence>
<accession>A0A9Q1MY46</accession>
<evidence type="ECO:0000256" key="7">
    <source>
        <dbReference type="ARBA" id="ARBA00022833"/>
    </source>
</evidence>
<dbReference type="InterPro" id="IPR001841">
    <property type="entry name" value="Znf_RING"/>
</dbReference>
<feature type="domain" description="RING-type" evidence="10">
    <location>
        <begin position="154"/>
        <end position="195"/>
    </location>
</feature>
<keyword evidence="4" id="KW-0479">Metal-binding</keyword>
<keyword evidence="7" id="KW-0862">Zinc</keyword>
<feature type="compositionally biased region" description="Polar residues" evidence="9">
    <location>
        <begin position="7"/>
        <end position="26"/>
    </location>
</feature>
<organism evidence="11 12">
    <name type="scientific">Anisodus acutangulus</name>
    <dbReference type="NCBI Taxonomy" id="402998"/>
    <lineage>
        <taxon>Eukaryota</taxon>
        <taxon>Viridiplantae</taxon>
        <taxon>Streptophyta</taxon>
        <taxon>Embryophyta</taxon>
        <taxon>Tracheophyta</taxon>
        <taxon>Spermatophyta</taxon>
        <taxon>Magnoliopsida</taxon>
        <taxon>eudicotyledons</taxon>
        <taxon>Gunneridae</taxon>
        <taxon>Pentapetalae</taxon>
        <taxon>asterids</taxon>
        <taxon>lamiids</taxon>
        <taxon>Solanales</taxon>
        <taxon>Solanaceae</taxon>
        <taxon>Solanoideae</taxon>
        <taxon>Hyoscyameae</taxon>
        <taxon>Anisodus</taxon>
    </lineage>
</organism>
<evidence type="ECO:0000256" key="8">
    <source>
        <dbReference type="PROSITE-ProRule" id="PRU00175"/>
    </source>
</evidence>
<dbReference type="SUPFAM" id="SSF57850">
    <property type="entry name" value="RING/U-box"/>
    <property type="match status" value="1"/>
</dbReference>
<protein>
    <recommendedName>
        <fullName evidence="2">RING-type E3 ubiquitin transferase</fullName>
        <ecNumber evidence="2">2.3.2.27</ecNumber>
    </recommendedName>
</protein>
<feature type="region of interest" description="Disordered" evidence="9">
    <location>
        <begin position="1"/>
        <end position="32"/>
    </location>
</feature>
<dbReference type="InterPro" id="IPR013083">
    <property type="entry name" value="Znf_RING/FYVE/PHD"/>
</dbReference>
<evidence type="ECO:0000313" key="11">
    <source>
        <dbReference type="EMBL" id="KAJ8568728.1"/>
    </source>
</evidence>
<dbReference type="EMBL" id="JAJAGQ010000003">
    <property type="protein sequence ID" value="KAJ8568728.1"/>
    <property type="molecule type" value="Genomic_DNA"/>
</dbReference>
<evidence type="ECO:0000256" key="4">
    <source>
        <dbReference type="ARBA" id="ARBA00022723"/>
    </source>
</evidence>
<dbReference type="EC" id="2.3.2.27" evidence="2"/>
<evidence type="ECO:0000256" key="2">
    <source>
        <dbReference type="ARBA" id="ARBA00012483"/>
    </source>
</evidence>
<dbReference type="GO" id="GO:0061630">
    <property type="term" value="F:ubiquitin protein ligase activity"/>
    <property type="evidence" value="ECO:0007669"/>
    <property type="project" value="UniProtKB-EC"/>
</dbReference>
<evidence type="ECO:0000256" key="5">
    <source>
        <dbReference type="ARBA" id="ARBA00022771"/>
    </source>
</evidence>
<keyword evidence="3" id="KW-0808">Transferase</keyword>
<evidence type="ECO:0000256" key="3">
    <source>
        <dbReference type="ARBA" id="ARBA00022679"/>
    </source>
</evidence>
<dbReference type="Pfam" id="PF13639">
    <property type="entry name" value="zf-RING_2"/>
    <property type="match status" value="1"/>
</dbReference>
<gene>
    <name evidence="11" type="ORF">K7X08_030950</name>
</gene>
<evidence type="ECO:0000313" key="12">
    <source>
        <dbReference type="Proteomes" id="UP001152561"/>
    </source>
</evidence>
<name>A0A9Q1MY46_9SOLA</name>
<evidence type="ECO:0000259" key="10">
    <source>
        <dbReference type="PROSITE" id="PS50089"/>
    </source>
</evidence>
<dbReference type="Proteomes" id="UP001152561">
    <property type="component" value="Unassembled WGS sequence"/>
</dbReference>
<dbReference type="GO" id="GO:0008270">
    <property type="term" value="F:zinc ion binding"/>
    <property type="evidence" value="ECO:0007669"/>
    <property type="project" value="UniProtKB-KW"/>
</dbReference>
<dbReference type="InterPro" id="IPR045191">
    <property type="entry name" value="MBR1/2-like"/>
</dbReference>
<reference evidence="12" key="1">
    <citation type="journal article" date="2023" name="Proc. Natl. Acad. Sci. U.S.A.">
        <title>Genomic and structural basis for evolution of tropane alkaloid biosynthesis.</title>
        <authorList>
            <person name="Wanga Y.-J."/>
            <person name="Taina T."/>
            <person name="Yua J.-Y."/>
            <person name="Lia J."/>
            <person name="Xua B."/>
            <person name="Chenc J."/>
            <person name="D'Auriad J.C."/>
            <person name="Huanga J.-P."/>
            <person name="Huanga S.-X."/>
        </authorList>
    </citation>
    <scope>NUCLEOTIDE SEQUENCE [LARGE SCALE GENOMIC DNA]</scope>
    <source>
        <strain evidence="12">cv. KIB-2019</strain>
    </source>
</reference>
<proteinExistence type="predicted"/>
<comment type="catalytic activity">
    <reaction evidence="1">
        <text>S-ubiquitinyl-[E2 ubiquitin-conjugating enzyme]-L-cysteine + [acceptor protein]-L-lysine = [E2 ubiquitin-conjugating enzyme]-L-cysteine + N(6)-ubiquitinyl-[acceptor protein]-L-lysine.</text>
        <dbReference type="EC" id="2.3.2.27"/>
    </reaction>
</comment>
<dbReference type="PANTHER" id="PTHR22937:SF163">
    <property type="entry name" value="RING-TYPE E3 UBIQUITIN TRANSFERASE"/>
    <property type="match status" value="1"/>
</dbReference>
<dbReference type="Gene3D" id="3.30.40.10">
    <property type="entry name" value="Zinc/RING finger domain, C3HC4 (zinc finger)"/>
    <property type="match status" value="1"/>
</dbReference>
<keyword evidence="5 8" id="KW-0863">Zinc-finger</keyword>
<dbReference type="AlphaFoldDB" id="A0A9Q1MY46"/>
<sequence length="203" mass="22770">MERYKSNADNSTFNGTLNAATDSTPANVPRDGSIMSRIQELQATYEKLGHSYSAPFPANAGSGERMADVVNSSTQAVIPDKFLHFTKELQAAYQEHGLEIENKVSEALLEFLDCMKNVNAGWERSLEISVFYSRIKLHKNESAKSTCLKNKEHCCICLDDYCDGEELAKIDYGHVYHADCIQEWIKLETSCPICKRDALAFLT</sequence>
<dbReference type="PANTHER" id="PTHR22937">
    <property type="entry name" value="E3 UBIQUITIN-PROTEIN LIGASE RNF165"/>
    <property type="match status" value="1"/>
</dbReference>
<dbReference type="OrthoDB" id="1886559at2759"/>
<keyword evidence="12" id="KW-1185">Reference proteome</keyword>
<dbReference type="PROSITE" id="PS50089">
    <property type="entry name" value="ZF_RING_2"/>
    <property type="match status" value="1"/>
</dbReference>
<keyword evidence="6" id="KW-0833">Ubl conjugation pathway</keyword>